<comment type="caution">
    <text evidence="1">The sequence shown here is derived from an EMBL/GenBank/DDBJ whole genome shotgun (WGS) entry which is preliminary data.</text>
</comment>
<feature type="non-terminal residue" evidence="1">
    <location>
        <position position="81"/>
    </location>
</feature>
<reference evidence="2" key="1">
    <citation type="submission" date="2017-01" db="EMBL/GenBank/DDBJ databases">
        <authorList>
            <person name="Wang Y."/>
            <person name="White M."/>
            <person name="Kvist S."/>
            <person name="Moncalvo J.-M."/>
        </authorList>
    </citation>
    <scope>NUCLEOTIDE SEQUENCE [LARGE SCALE GENOMIC DNA]</scope>
    <source>
        <strain evidence="2">ID-206-W2</strain>
    </source>
</reference>
<evidence type="ECO:0000313" key="1">
    <source>
        <dbReference type="EMBL" id="OMJ11647.1"/>
    </source>
</evidence>
<protein>
    <submittedName>
        <fullName evidence="1">Uncharacterized protein</fullName>
    </submittedName>
</protein>
<dbReference type="AlphaFoldDB" id="A0A1R1XAJ5"/>
<sequence>MEPISISTHPPEPLSWEKVASSNLKPPEGITSGFKKVIYKKANLYKPVSILEMVSGIKPEAKKLICMGGPHLNWDSGLVSL</sequence>
<dbReference type="EMBL" id="LSSM01005946">
    <property type="protein sequence ID" value="OMJ11647.1"/>
    <property type="molecule type" value="Genomic_DNA"/>
</dbReference>
<keyword evidence="2" id="KW-1185">Reference proteome</keyword>
<evidence type="ECO:0000313" key="2">
    <source>
        <dbReference type="Proteomes" id="UP000187429"/>
    </source>
</evidence>
<dbReference type="Proteomes" id="UP000187429">
    <property type="component" value="Unassembled WGS sequence"/>
</dbReference>
<proteinExistence type="predicted"/>
<accession>A0A1R1XAJ5</accession>
<dbReference type="OrthoDB" id="10351359at2759"/>
<organism evidence="1 2">
    <name type="scientific">Smittium culicis</name>
    <dbReference type="NCBI Taxonomy" id="133412"/>
    <lineage>
        <taxon>Eukaryota</taxon>
        <taxon>Fungi</taxon>
        <taxon>Fungi incertae sedis</taxon>
        <taxon>Zoopagomycota</taxon>
        <taxon>Kickxellomycotina</taxon>
        <taxon>Harpellomycetes</taxon>
        <taxon>Harpellales</taxon>
        <taxon>Legeriomycetaceae</taxon>
        <taxon>Smittium</taxon>
    </lineage>
</organism>
<name>A0A1R1XAJ5_9FUNG</name>
<gene>
    <name evidence="1" type="ORF">AYI69_g9752</name>
</gene>